<proteinExistence type="predicted"/>
<sequence>MNKKIILTILIICVYCFPFVYFSMYKDFTDRSMIGYFIMLLVTSLLAFCCKCLNTTATFIIGNILSAIISYYFIHVTSDEYFGGYFKPLTPIQLLTVVNFLNLIPQLCAIKLANIYLNKVQD</sequence>
<feature type="transmembrane region" description="Helical" evidence="1">
    <location>
        <begin position="94"/>
        <end position="117"/>
    </location>
</feature>
<evidence type="ECO:0000313" key="3">
    <source>
        <dbReference type="Proteomes" id="UP001248134"/>
    </source>
</evidence>
<reference evidence="2" key="1">
    <citation type="submission" date="2019-07" db="EMBL/GenBank/DDBJ databases">
        <title>Phylogenomic Reclassification of ATCC Bacillus Strains and Various Taxa within the Genus Bacillus.</title>
        <authorList>
            <person name="Riojas M.A."/>
            <person name="Frank A.M."/>
            <person name="Fenn S.L."/>
            <person name="King S.P."/>
            <person name="Brower S.M."/>
            <person name="Hazbon M.H."/>
        </authorList>
    </citation>
    <scope>NUCLEOTIDE SEQUENCE</scope>
    <source>
        <strain evidence="2">NR-12239</strain>
    </source>
</reference>
<dbReference type="EMBL" id="VLYX01000003">
    <property type="protein sequence ID" value="MDR4325144.1"/>
    <property type="molecule type" value="Genomic_DNA"/>
</dbReference>
<gene>
    <name evidence="2" type="ORF">FOS08_04165</name>
</gene>
<evidence type="ECO:0000256" key="1">
    <source>
        <dbReference type="SAM" id="Phobius"/>
    </source>
</evidence>
<keyword evidence="1" id="KW-0472">Membrane</keyword>
<protein>
    <submittedName>
        <fullName evidence="2">Uncharacterized protein</fullName>
    </submittedName>
</protein>
<dbReference type="Proteomes" id="UP001248134">
    <property type="component" value="Unassembled WGS sequence"/>
</dbReference>
<keyword evidence="1" id="KW-0812">Transmembrane</keyword>
<name>A0AAJ3V589_9BACI</name>
<dbReference type="AlphaFoldDB" id="A0AAJ3V589"/>
<keyword evidence="1" id="KW-1133">Transmembrane helix</keyword>
<evidence type="ECO:0000313" key="2">
    <source>
        <dbReference type="EMBL" id="MDR4325144.1"/>
    </source>
</evidence>
<organism evidence="2 3">
    <name type="scientific">Bacillus pseudomycoides</name>
    <dbReference type="NCBI Taxonomy" id="64104"/>
    <lineage>
        <taxon>Bacteria</taxon>
        <taxon>Bacillati</taxon>
        <taxon>Bacillota</taxon>
        <taxon>Bacilli</taxon>
        <taxon>Bacillales</taxon>
        <taxon>Bacillaceae</taxon>
        <taxon>Bacillus</taxon>
        <taxon>Bacillus cereus group</taxon>
    </lineage>
</organism>
<feature type="transmembrane region" description="Helical" evidence="1">
    <location>
        <begin position="57"/>
        <end position="74"/>
    </location>
</feature>
<comment type="caution">
    <text evidence="2">The sequence shown here is derived from an EMBL/GenBank/DDBJ whole genome shotgun (WGS) entry which is preliminary data.</text>
</comment>
<feature type="transmembrane region" description="Helical" evidence="1">
    <location>
        <begin position="5"/>
        <end position="22"/>
    </location>
</feature>
<accession>A0AAJ3V589</accession>
<feature type="transmembrane region" description="Helical" evidence="1">
    <location>
        <begin position="34"/>
        <end position="50"/>
    </location>
</feature>